<sequence>MAEAPDHSRRHLRFVRPRAAQGHLARVFAGLQAAHRQIQERLRGRYFPGERHLLRPRCGNACRSFAARNRRILGNDQLPQELHIRERNHRKHDRCGRWKFSALVHHHSNHSFDPKGLPQLQRMDVRKPSYQENLDSYQDVDGHFALYLEESAHAQLIPRCFAPSATPGARRNPRPTSALHASFDHR</sequence>
<organism evidence="2 3">
    <name type="scientific">Steinernema carpocapsae</name>
    <name type="common">Entomopathogenic nematode</name>
    <dbReference type="NCBI Taxonomy" id="34508"/>
    <lineage>
        <taxon>Eukaryota</taxon>
        <taxon>Metazoa</taxon>
        <taxon>Ecdysozoa</taxon>
        <taxon>Nematoda</taxon>
        <taxon>Chromadorea</taxon>
        <taxon>Rhabditida</taxon>
        <taxon>Tylenchina</taxon>
        <taxon>Panagrolaimomorpha</taxon>
        <taxon>Strongyloidoidea</taxon>
        <taxon>Steinernematidae</taxon>
        <taxon>Steinernema</taxon>
    </lineage>
</organism>
<evidence type="ECO:0000313" key="2">
    <source>
        <dbReference type="EMBL" id="TKR60655.1"/>
    </source>
</evidence>
<reference evidence="2 3" key="2">
    <citation type="journal article" date="2019" name="G3 (Bethesda)">
        <title>Hybrid Assembly of the Genome of the Entomopathogenic Nematode Steinernema carpocapsae Identifies the X-Chromosome.</title>
        <authorList>
            <person name="Serra L."/>
            <person name="Macchietto M."/>
            <person name="Macias-Munoz A."/>
            <person name="McGill C.J."/>
            <person name="Rodriguez I.M."/>
            <person name="Rodriguez B."/>
            <person name="Murad R."/>
            <person name="Mortazavi A."/>
        </authorList>
    </citation>
    <scope>NUCLEOTIDE SEQUENCE [LARGE SCALE GENOMIC DNA]</scope>
    <source>
        <strain evidence="2 3">ALL</strain>
    </source>
</reference>
<evidence type="ECO:0000313" key="3">
    <source>
        <dbReference type="Proteomes" id="UP000298663"/>
    </source>
</evidence>
<feature type="region of interest" description="Disordered" evidence="1">
    <location>
        <begin position="164"/>
        <end position="186"/>
    </location>
</feature>
<gene>
    <name evidence="2" type="ORF">L596_027871</name>
</gene>
<dbReference type="EMBL" id="AZBU02000011">
    <property type="protein sequence ID" value="TKR60655.1"/>
    <property type="molecule type" value="Genomic_DNA"/>
</dbReference>
<protein>
    <submittedName>
        <fullName evidence="2">Uncharacterized protein</fullName>
    </submittedName>
</protein>
<dbReference type="Proteomes" id="UP000298663">
    <property type="component" value="Unassembled WGS sequence"/>
</dbReference>
<comment type="caution">
    <text evidence="2">The sequence shown here is derived from an EMBL/GenBank/DDBJ whole genome shotgun (WGS) entry which is preliminary data.</text>
</comment>
<dbReference type="AlphaFoldDB" id="A0A4V5ZXQ6"/>
<accession>A0A4V5ZXQ6</accession>
<keyword evidence="3" id="KW-1185">Reference proteome</keyword>
<name>A0A4V5ZXQ6_STECR</name>
<reference evidence="2 3" key="1">
    <citation type="journal article" date="2015" name="Genome Biol.">
        <title>Comparative genomics of Steinernema reveals deeply conserved gene regulatory networks.</title>
        <authorList>
            <person name="Dillman A.R."/>
            <person name="Macchietto M."/>
            <person name="Porter C.F."/>
            <person name="Rogers A."/>
            <person name="Williams B."/>
            <person name="Antoshechkin I."/>
            <person name="Lee M.M."/>
            <person name="Goodwin Z."/>
            <person name="Lu X."/>
            <person name="Lewis E.E."/>
            <person name="Goodrich-Blair H."/>
            <person name="Stock S.P."/>
            <person name="Adams B.J."/>
            <person name="Sternberg P.W."/>
            <person name="Mortazavi A."/>
        </authorList>
    </citation>
    <scope>NUCLEOTIDE SEQUENCE [LARGE SCALE GENOMIC DNA]</scope>
    <source>
        <strain evidence="2 3">ALL</strain>
    </source>
</reference>
<evidence type="ECO:0000256" key="1">
    <source>
        <dbReference type="SAM" id="MobiDB-lite"/>
    </source>
</evidence>
<proteinExistence type="predicted"/>